<dbReference type="EMBL" id="MT898183">
    <property type="protein sequence ID" value="QOS21297.1"/>
    <property type="molecule type" value="Genomic_DNA"/>
</dbReference>
<dbReference type="Gene3D" id="3.90.550.10">
    <property type="entry name" value="Spore Coat Polysaccharide Biosynthesis Protein SpsA, Chain A"/>
    <property type="match status" value="1"/>
</dbReference>
<dbReference type="InterPro" id="IPR029044">
    <property type="entry name" value="Nucleotide-diphossugar_trans"/>
</dbReference>
<evidence type="ECO:0000313" key="4">
    <source>
        <dbReference type="EMBL" id="QOS21297.1"/>
    </source>
</evidence>
<dbReference type="EMBL" id="MT898012">
    <property type="protein sequence ID" value="QOS15010.1"/>
    <property type="molecule type" value="Genomic_DNA"/>
</dbReference>
<gene>
    <name evidence="4" type="ORF">VP321_00020</name>
    <name evidence="2" type="ORF">VP34_00020</name>
    <name evidence="3" type="ORF">VP36_00021</name>
</gene>
<accession>A0A7M3VI67</accession>
<evidence type="ECO:0000256" key="1">
    <source>
        <dbReference type="SAM" id="Phobius"/>
    </source>
</evidence>
<dbReference type="RefSeq" id="WP_025631350.1">
    <property type="nucleotide sequence ID" value="NZ_JAZGSQ010000005.1"/>
</dbReference>
<sequence length="278" mass="31750">MIYIILPVFKRVELTGRFLDSVRNTGYAVTFVICDDEPKEYSNFSKFCDDLDVIALKTDGDTWWCKTVSTGIDYLLESLSDSEFNSSIIIIANNDVTVDNDIFNILEYLDSNYSDIIHPETKILGTDKFVSSGCNIISWFPYVTKHPMHLQRKTKVDMLTARFLCMKGDVIRRVGNINTQLLQYHGDTEFTLRASREGFSCFIVPGNPVFLDDNDGSAIHQRSLSCYLKDLFDDTKSNSVKQKYILLSTMKNKFFSFAIVMSMAVNGLVKTFIRRIFG</sequence>
<dbReference type="EMBL" id="MT898108">
    <property type="protein sequence ID" value="QOS18529.1"/>
    <property type="molecule type" value="Genomic_DNA"/>
</dbReference>
<keyword evidence="1" id="KW-0812">Transmembrane</keyword>
<protein>
    <submittedName>
        <fullName evidence="2">Uncharacterized protein</fullName>
    </submittedName>
</protein>
<evidence type="ECO:0000313" key="2">
    <source>
        <dbReference type="EMBL" id="QOS15010.1"/>
    </source>
</evidence>
<evidence type="ECO:0000313" key="3">
    <source>
        <dbReference type="EMBL" id="QOS18529.1"/>
    </source>
</evidence>
<feature type="transmembrane region" description="Helical" evidence="1">
    <location>
        <begin position="254"/>
        <end position="273"/>
    </location>
</feature>
<dbReference type="AlphaFoldDB" id="A0A7M3VI67"/>
<reference evidence="2" key="1">
    <citation type="submission" date="2020-08" db="EMBL/GenBank/DDBJ databases">
        <title>Genetic structure, function and evolution of capsule biosynthesis loci in Vibrio parahaemolyticus.</title>
        <authorList>
            <person name="Li L."/>
            <person name="Bian S."/>
        </authorList>
    </citation>
    <scope>NUCLEOTIDE SEQUENCE</scope>
    <source>
        <strain evidence="4">VP321</strain>
        <strain evidence="2">VP34</strain>
        <strain evidence="3">VP36</strain>
    </source>
</reference>
<proteinExistence type="predicted"/>
<organism evidence="2">
    <name type="scientific">Vibrio parahaemolyticus</name>
    <dbReference type="NCBI Taxonomy" id="670"/>
    <lineage>
        <taxon>Bacteria</taxon>
        <taxon>Pseudomonadati</taxon>
        <taxon>Pseudomonadota</taxon>
        <taxon>Gammaproteobacteria</taxon>
        <taxon>Vibrionales</taxon>
        <taxon>Vibrionaceae</taxon>
        <taxon>Vibrio</taxon>
    </lineage>
</organism>
<keyword evidence="1" id="KW-0472">Membrane</keyword>
<name>A0A7M3VI67_VIBPH</name>
<keyword evidence="1" id="KW-1133">Transmembrane helix</keyword>
<dbReference type="SUPFAM" id="SSF53448">
    <property type="entry name" value="Nucleotide-diphospho-sugar transferases"/>
    <property type="match status" value="1"/>
</dbReference>